<dbReference type="Proteomes" id="UP000634672">
    <property type="component" value="Unassembled WGS sequence"/>
</dbReference>
<protein>
    <submittedName>
        <fullName evidence="2">Uncharacterized protein</fullName>
    </submittedName>
</protein>
<dbReference type="EMBL" id="JACOPB010000025">
    <property type="protein sequence ID" value="MBC5712029.1"/>
    <property type="molecule type" value="Genomic_DNA"/>
</dbReference>
<gene>
    <name evidence="2" type="ORF">H8S75_29335</name>
</gene>
<evidence type="ECO:0000313" key="2">
    <source>
        <dbReference type="EMBL" id="MBC5712029.1"/>
    </source>
</evidence>
<sequence length="45" mass="5209">MGEIIMSFENEQTNMEKIRCCQKQPSDNQLSTNWRAGEPTYGNLD</sequence>
<organism evidence="2 3">
    <name type="scientific">Hungatella hominis</name>
    <dbReference type="NCBI Taxonomy" id="2763050"/>
    <lineage>
        <taxon>Bacteria</taxon>
        <taxon>Bacillati</taxon>
        <taxon>Bacillota</taxon>
        <taxon>Clostridia</taxon>
        <taxon>Lachnospirales</taxon>
        <taxon>Lachnospiraceae</taxon>
        <taxon>Hungatella</taxon>
    </lineage>
</organism>
<evidence type="ECO:0000256" key="1">
    <source>
        <dbReference type="SAM" id="MobiDB-lite"/>
    </source>
</evidence>
<feature type="compositionally biased region" description="Polar residues" evidence="1">
    <location>
        <begin position="23"/>
        <end position="34"/>
    </location>
</feature>
<name>A0ABR7HFS1_9FIRM</name>
<reference evidence="2 3" key="1">
    <citation type="submission" date="2020-08" db="EMBL/GenBank/DDBJ databases">
        <title>Genome public.</title>
        <authorList>
            <person name="Liu C."/>
            <person name="Sun Q."/>
        </authorList>
    </citation>
    <scope>NUCLEOTIDE SEQUENCE [LARGE SCALE GENOMIC DNA]</scope>
    <source>
        <strain evidence="2 3">NSJ-66</strain>
    </source>
</reference>
<proteinExistence type="predicted"/>
<evidence type="ECO:0000313" key="3">
    <source>
        <dbReference type="Proteomes" id="UP000634672"/>
    </source>
</evidence>
<keyword evidence="3" id="KW-1185">Reference proteome</keyword>
<feature type="region of interest" description="Disordered" evidence="1">
    <location>
        <begin position="23"/>
        <end position="45"/>
    </location>
</feature>
<comment type="caution">
    <text evidence="2">The sequence shown here is derived from an EMBL/GenBank/DDBJ whole genome shotgun (WGS) entry which is preliminary data.</text>
</comment>
<dbReference type="RefSeq" id="WP_187024544.1">
    <property type="nucleotide sequence ID" value="NZ_JACOPB010000025.1"/>
</dbReference>
<accession>A0ABR7HFS1</accession>